<evidence type="ECO:0008006" key="4">
    <source>
        <dbReference type="Google" id="ProtNLM"/>
    </source>
</evidence>
<dbReference type="STRING" id="1184267.A11Q_2553"/>
<organism evidence="2 3">
    <name type="scientific">Pseudobdellovibrio exovorus JSS</name>
    <dbReference type="NCBI Taxonomy" id="1184267"/>
    <lineage>
        <taxon>Bacteria</taxon>
        <taxon>Pseudomonadati</taxon>
        <taxon>Bdellovibrionota</taxon>
        <taxon>Bdellovibrionia</taxon>
        <taxon>Bdellovibrionales</taxon>
        <taxon>Pseudobdellovibrionaceae</taxon>
        <taxon>Pseudobdellovibrio</taxon>
    </lineage>
</organism>
<evidence type="ECO:0000313" key="3">
    <source>
        <dbReference type="Proteomes" id="UP000012040"/>
    </source>
</evidence>
<protein>
    <recommendedName>
        <fullName evidence="4">Phytase-like domain-containing protein</fullName>
    </recommendedName>
</protein>
<dbReference type="OrthoDB" id="5296037at2"/>
<accession>M4VU78</accession>
<feature type="signal peptide" evidence="1">
    <location>
        <begin position="1"/>
        <end position="19"/>
    </location>
</feature>
<dbReference type="Proteomes" id="UP000012040">
    <property type="component" value="Chromosome"/>
</dbReference>
<reference evidence="2 3" key="1">
    <citation type="journal article" date="2013" name="ISME J.">
        <title>By their genes ye shall know them: genomic signatures of predatory bacteria.</title>
        <authorList>
            <person name="Pasternak Z."/>
            <person name="Pietrokovski S."/>
            <person name="Rotem O."/>
            <person name="Gophna U."/>
            <person name="Lurie-Weinberger M.N."/>
            <person name="Jurkevitch E."/>
        </authorList>
    </citation>
    <scope>NUCLEOTIDE SEQUENCE [LARGE SCALE GENOMIC DNA]</scope>
    <source>
        <strain evidence="2 3">JSS</strain>
    </source>
</reference>
<dbReference type="RefSeq" id="WP_015471259.1">
    <property type="nucleotide sequence ID" value="NC_020813.1"/>
</dbReference>
<dbReference type="EMBL" id="CP003537">
    <property type="protein sequence ID" value="AGH96769.1"/>
    <property type="molecule type" value="Genomic_DNA"/>
</dbReference>
<dbReference type="eggNOG" id="ENOG5033ZQZ">
    <property type="taxonomic scope" value="Bacteria"/>
</dbReference>
<evidence type="ECO:0000256" key="1">
    <source>
        <dbReference type="SAM" id="SignalP"/>
    </source>
</evidence>
<dbReference type="PATRIC" id="fig|1184267.3.peg.2580"/>
<dbReference type="KEGG" id="bex:A11Q_2553"/>
<dbReference type="HOGENOM" id="CLU_673802_0_0_7"/>
<evidence type="ECO:0000313" key="2">
    <source>
        <dbReference type="EMBL" id="AGH96769.1"/>
    </source>
</evidence>
<keyword evidence="1" id="KW-0732">Signal</keyword>
<gene>
    <name evidence="2" type="ORF">A11Q_2553</name>
</gene>
<sequence length="407" mass="44602">MKLILNILIVMAFPLCANALPSYNEPEILARANGYDTYNLPQPSYLNSTSVAISDRGDVAFKLMSFSERGNQGYWFKTAAEKAGRVVYEAPENEYLSDPRLNSNGQLSFSVFNEVKSLGVFVYDANTQTTEHVLKPSATLKLNYFGDPQLTTQGELFFRGVDADNNRQFYKLANGQVTRLIAEGEKPSLSDALPFSFLFRATPNTAGKIAFKTRLGPAGEWSESAPDAVVVLDTNNPLAQPEIIAADRDLDANSAYEWFGNVVSLSENGKHILFVTRIQNKKAIVKVTDGVHTILAKEGEAGISVIEPFNPKINNNGVAVFRAFDQKKLRGIYVADESGLNRLTGEGDMLISDLGKSFVLAEPSFPGLAGDVDINNSNEVVFACVLKSAYTEREIWGSAVYRIAPVK</sequence>
<name>M4VU78_9BACT</name>
<dbReference type="SUPFAM" id="SSF82171">
    <property type="entry name" value="DPP6 N-terminal domain-like"/>
    <property type="match status" value="1"/>
</dbReference>
<proteinExistence type="predicted"/>
<feature type="chain" id="PRO_5004060820" description="Phytase-like domain-containing protein" evidence="1">
    <location>
        <begin position="20"/>
        <end position="407"/>
    </location>
</feature>
<keyword evidence="3" id="KW-1185">Reference proteome</keyword>
<dbReference type="AlphaFoldDB" id="M4VU78"/>